<proteinExistence type="predicted"/>
<dbReference type="PANTHER" id="PTHR21068:SF33">
    <property type="entry name" value="OS03G0241900 PROTEIN"/>
    <property type="match status" value="1"/>
</dbReference>
<sequence length="77" mass="8222">MQTSSVVTTSVVTHRYGEQAGEATHNYLHATGNVLGAAWAVFKIRKALDPKGNLKKSSMVSSAAHAVAKESIARQKK</sequence>
<dbReference type="PANTHER" id="PTHR21068">
    <property type="entry name" value="SPARTIN"/>
    <property type="match status" value="1"/>
</dbReference>
<evidence type="ECO:0000313" key="2">
    <source>
        <dbReference type="EMBL" id="JAE26549.1"/>
    </source>
</evidence>
<organism evidence="2">
    <name type="scientific">Arundo donax</name>
    <name type="common">Giant reed</name>
    <name type="synonym">Donax arundinaceus</name>
    <dbReference type="NCBI Taxonomy" id="35708"/>
    <lineage>
        <taxon>Eukaryota</taxon>
        <taxon>Viridiplantae</taxon>
        <taxon>Streptophyta</taxon>
        <taxon>Embryophyta</taxon>
        <taxon>Tracheophyta</taxon>
        <taxon>Spermatophyta</taxon>
        <taxon>Magnoliopsida</taxon>
        <taxon>Liliopsida</taxon>
        <taxon>Poales</taxon>
        <taxon>Poaceae</taxon>
        <taxon>PACMAD clade</taxon>
        <taxon>Arundinoideae</taxon>
        <taxon>Arundineae</taxon>
        <taxon>Arundo</taxon>
    </lineage>
</organism>
<dbReference type="InterPro" id="IPR009686">
    <property type="entry name" value="Senescence/spartin_C"/>
</dbReference>
<dbReference type="AlphaFoldDB" id="A0A0A9GSQ4"/>
<dbReference type="Pfam" id="PF06911">
    <property type="entry name" value="Senescence"/>
    <property type="match status" value="1"/>
</dbReference>
<protein>
    <recommendedName>
        <fullName evidence="1">Senescence domain-containing protein</fullName>
    </recommendedName>
</protein>
<name>A0A0A9GSQ4_ARUDO</name>
<dbReference type="EMBL" id="GBRH01171347">
    <property type="protein sequence ID" value="JAE26549.1"/>
    <property type="molecule type" value="Transcribed_RNA"/>
</dbReference>
<dbReference type="GO" id="GO:0005886">
    <property type="term" value="C:plasma membrane"/>
    <property type="evidence" value="ECO:0007669"/>
    <property type="project" value="TreeGrafter"/>
</dbReference>
<evidence type="ECO:0000259" key="1">
    <source>
        <dbReference type="Pfam" id="PF06911"/>
    </source>
</evidence>
<dbReference type="InterPro" id="IPR045036">
    <property type="entry name" value="Spartin-like"/>
</dbReference>
<reference evidence="2" key="2">
    <citation type="journal article" date="2015" name="Data Brief">
        <title>Shoot transcriptome of the giant reed, Arundo donax.</title>
        <authorList>
            <person name="Barrero R.A."/>
            <person name="Guerrero F.D."/>
            <person name="Moolhuijzen P."/>
            <person name="Goolsby J.A."/>
            <person name="Tidwell J."/>
            <person name="Bellgard S.E."/>
            <person name="Bellgard M.I."/>
        </authorList>
    </citation>
    <scope>NUCLEOTIDE SEQUENCE</scope>
    <source>
        <tissue evidence="2">Shoot tissue taken approximately 20 cm above the soil surface</tissue>
    </source>
</reference>
<feature type="domain" description="Senescence" evidence="1">
    <location>
        <begin position="1"/>
        <end position="63"/>
    </location>
</feature>
<reference evidence="2" key="1">
    <citation type="submission" date="2014-09" db="EMBL/GenBank/DDBJ databases">
        <authorList>
            <person name="Magalhaes I.L.F."/>
            <person name="Oliveira U."/>
            <person name="Santos F.R."/>
            <person name="Vidigal T.H.D.A."/>
            <person name="Brescovit A.D."/>
            <person name="Santos A.J."/>
        </authorList>
    </citation>
    <scope>NUCLEOTIDE SEQUENCE</scope>
    <source>
        <tissue evidence="2">Shoot tissue taken approximately 20 cm above the soil surface</tissue>
    </source>
</reference>
<accession>A0A0A9GSQ4</accession>